<dbReference type="EMBL" id="LSYS01009753">
    <property type="protein sequence ID" value="OPJ58845.1"/>
    <property type="molecule type" value="Genomic_DNA"/>
</dbReference>
<organism evidence="1 2">
    <name type="scientific">Patagioenas fasciata monilis</name>
    <dbReference type="NCBI Taxonomy" id="372326"/>
    <lineage>
        <taxon>Eukaryota</taxon>
        <taxon>Metazoa</taxon>
        <taxon>Chordata</taxon>
        <taxon>Craniata</taxon>
        <taxon>Vertebrata</taxon>
        <taxon>Euteleostomi</taxon>
        <taxon>Archelosauria</taxon>
        <taxon>Archosauria</taxon>
        <taxon>Dinosauria</taxon>
        <taxon>Saurischia</taxon>
        <taxon>Theropoda</taxon>
        <taxon>Coelurosauria</taxon>
        <taxon>Aves</taxon>
        <taxon>Neognathae</taxon>
        <taxon>Neoaves</taxon>
        <taxon>Columbimorphae</taxon>
        <taxon>Columbiformes</taxon>
        <taxon>Columbidae</taxon>
        <taxon>Patagioenas</taxon>
    </lineage>
</organism>
<name>A0A1V4IGP9_PATFA</name>
<proteinExistence type="predicted"/>
<evidence type="ECO:0000313" key="1">
    <source>
        <dbReference type="EMBL" id="OPJ58845.1"/>
    </source>
</evidence>
<dbReference type="Proteomes" id="UP000190648">
    <property type="component" value="Unassembled WGS sequence"/>
</dbReference>
<protein>
    <submittedName>
        <fullName evidence="1">Uncharacterized protein</fullName>
    </submittedName>
</protein>
<comment type="caution">
    <text evidence="1">The sequence shown here is derived from an EMBL/GenBank/DDBJ whole genome shotgun (WGS) entry which is preliminary data.</text>
</comment>
<sequence length="98" mass="11122">MSINQPHRWGSTTATVDHPHWHSGRLLICYTAEQRTRLVRSDQPTQATVTELLTVIHNFFTHQLGKGHILGLLSSPTRCVHVKFLLCCASTDGLRRYT</sequence>
<evidence type="ECO:0000313" key="2">
    <source>
        <dbReference type="Proteomes" id="UP000190648"/>
    </source>
</evidence>
<keyword evidence="2" id="KW-1185">Reference proteome</keyword>
<accession>A0A1V4IGP9</accession>
<reference evidence="1 2" key="1">
    <citation type="submission" date="2016-02" db="EMBL/GenBank/DDBJ databases">
        <title>Band-tailed pigeon sequencing and assembly.</title>
        <authorList>
            <person name="Soares A.E."/>
            <person name="Novak B.J."/>
            <person name="Rice E.S."/>
            <person name="O'Connell B."/>
            <person name="Chang D."/>
            <person name="Weber S."/>
            <person name="Shapiro B."/>
        </authorList>
    </citation>
    <scope>NUCLEOTIDE SEQUENCE [LARGE SCALE GENOMIC DNA]</scope>
    <source>
        <strain evidence="1">BTP2013</strain>
        <tissue evidence="1">Blood</tissue>
    </source>
</reference>
<dbReference type="AlphaFoldDB" id="A0A1V4IGP9"/>
<gene>
    <name evidence="1" type="ORF">AV530_000588</name>
</gene>